<sequence>MSLQAFFGLARAIGGVSSKLFSGCPGRYKRRPPDAVTSEPNLYKEPIGGGTYCSPAQPTAEAPVSDIVTAINQDQPAK</sequence>
<dbReference type="AlphaFoldDB" id="A0AAW1P1G4"/>
<organism evidence="1 2">
    <name type="scientific">Symbiochloris irregularis</name>
    <dbReference type="NCBI Taxonomy" id="706552"/>
    <lineage>
        <taxon>Eukaryota</taxon>
        <taxon>Viridiplantae</taxon>
        <taxon>Chlorophyta</taxon>
        <taxon>core chlorophytes</taxon>
        <taxon>Trebouxiophyceae</taxon>
        <taxon>Trebouxiales</taxon>
        <taxon>Trebouxiaceae</taxon>
        <taxon>Symbiochloris</taxon>
    </lineage>
</organism>
<comment type="caution">
    <text evidence="1">The sequence shown here is derived from an EMBL/GenBank/DDBJ whole genome shotgun (WGS) entry which is preliminary data.</text>
</comment>
<gene>
    <name evidence="1" type="ORF">WJX73_003324</name>
</gene>
<keyword evidence="2" id="KW-1185">Reference proteome</keyword>
<proteinExistence type="predicted"/>
<dbReference type="Proteomes" id="UP001465755">
    <property type="component" value="Unassembled WGS sequence"/>
</dbReference>
<evidence type="ECO:0000313" key="1">
    <source>
        <dbReference type="EMBL" id="KAK9802783.1"/>
    </source>
</evidence>
<name>A0AAW1P1G4_9CHLO</name>
<evidence type="ECO:0000313" key="2">
    <source>
        <dbReference type="Proteomes" id="UP001465755"/>
    </source>
</evidence>
<accession>A0AAW1P1G4</accession>
<protein>
    <submittedName>
        <fullName evidence="1">Uncharacterized protein</fullName>
    </submittedName>
</protein>
<reference evidence="1 2" key="1">
    <citation type="journal article" date="2024" name="Nat. Commun.">
        <title>Phylogenomics reveals the evolutionary origins of lichenization in chlorophyte algae.</title>
        <authorList>
            <person name="Puginier C."/>
            <person name="Libourel C."/>
            <person name="Otte J."/>
            <person name="Skaloud P."/>
            <person name="Haon M."/>
            <person name="Grisel S."/>
            <person name="Petersen M."/>
            <person name="Berrin J.G."/>
            <person name="Delaux P.M."/>
            <person name="Dal Grande F."/>
            <person name="Keller J."/>
        </authorList>
    </citation>
    <scope>NUCLEOTIDE SEQUENCE [LARGE SCALE GENOMIC DNA]</scope>
    <source>
        <strain evidence="1 2">SAG 2036</strain>
    </source>
</reference>
<dbReference type="EMBL" id="JALJOQ010000067">
    <property type="protein sequence ID" value="KAK9802783.1"/>
    <property type="molecule type" value="Genomic_DNA"/>
</dbReference>